<comment type="caution">
    <text evidence="1">The sequence shown here is derived from an EMBL/GenBank/DDBJ whole genome shotgun (WGS) entry which is preliminary data.</text>
</comment>
<protein>
    <submittedName>
        <fullName evidence="1">Uncharacterized protein</fullName>
    </submittedName>
</protein>
<sequence>MRRRRCGAPIAEKRRVPARLYIAPREPDKPRGSGELKKRERNVAGCVKIVVLWEDKSGLLYFQGNCEENSESKERQQTRFMRNFNLYTMFLVSCMRKMRTENIIKVRKIVF</sequence>
<dbReference type="AlphaFoldDB" id="A0A4Y2F9Y8"/>
<evidence type="ECO:0000313" key="1">
    <source>
        <dbReference type="EMBL" id="GBM37448.1"/>
    </source>
</evidence>
<organism evidence="1 2">
    <name type="scientific">Araneus ventricosus</name>
    <name type="common">Orbweaver spider</name>
    <name type="synonym">Epeira ventricosa</name>
    <dbReference type="NCBI Taxonomy" id="182803"/>
    <lineage>
        <taxon>Eukaryota</taxon>
        <taxon>Metazoa</taxon>
        <taxon>Ecdysozoa</taxon>
        <taxon>Arthropoda</taxon>
        <taxon>Chelicerata</taxon>
        <taxon>Arachnida</taxon>
        <taxon>Araneae</taxon>
        <taxon>Araneomorphae</taxon>
        <taxon>Entelegynae</taxon>
        <taxon>Araneoidea</taxon>
        <taxon>Araneidae</taxon>
        <taxon>Araneus</taxon>
    </lineage>
</organism>
<evidence type="ECO:0000313" key="2">
    <source>
        <dbReference type="Proteomes" id="UP000499080"/>
    </source>
</evidence>
<dbReference type="EMBL" id="BGPR01000841">
    <property type="protein sequence ID" value="GBM37448.1"/>
    <property type="molecule type" value="Genomic_DNA"/>
</dbReference>
<proteinExistence type="predicted"/>
<reference evidence="1 2" key="1">
    <citation type="journal article" date="2019" name="Sci. Rep.">
        <title>Orb-weaving spider Araneus ventricosus genome elucidates the spidroin gene catalogue.</title>
        <authorList>
            <person name="Kono N."/>
            <person name="Nakamura H."/>
            <person name="Ohtoshi R."/>
            <person name="Moran D.A.P."/>
            <person name="Shinohara A."/>
            <person name="Yoshida Y."/>
            <person name="Fujiwara M."/>
            <person name="Mori M."/>
            <person name="Tomita M."/>
            <person name="Arakawa K."/>
        </authorList>
    </citation>
    <scope>NUCLEOTIDE SEQUENCE [LARGE SCALE GENOMIC DNA]</scope>
</reference>
<dbReference type="Proteomes" id="UP000499080">
    <property type="component" value="Unassembled WGS sequence"/>
</dbReference>
<keyword evidence="2" id="KW-1185">Reference proteome</keyword>
<name>A0A4Y2F9Y8_ARAVE</name>
<gene>
    <name evidence="1" type="ORF">AVEN_263126_1</name>
</gene>
<accession>A0A4Y2F9Y8</accession>